<dbReference type="InterPro" id="IPR043148">
    <property type="entry name" value="TagF_C"/>
</dbReference>
<evidence type="ECO:0000256" key="3">
    <source>
        <dbReference type="ARBA" id="ARBA00022475"/>
    </source>
</evidence>
<dbReference type="InterPro" id="IPR007554">
    <property type="entry name" value="Glycerophosphate_synth"/>
</dbReference>
<keyword evidence="6" id="KW-0472">Membrane</keyword>
<evidence type="ECO:0000256" key="4">
    <source>
        <dbReference type="ARBA" id="ARBA00022679"/>
    </source>
</evidence>
<dbReference type="Gene3D" id="3.90.550.10">
    <property type="entry name" value="Spore Coat Polysaccharide Biosynthesis Protein SpsA, Chain A"/>
    <property type="match status" value="1"/>
</dbReference>
<keyword evidence="5" id="KW-0777">Teichoic acid biosynthesis</keyword>
<keyword evidence="4" id="KW-0808">Transferase</keyword>
<dbReference type="InterPro" id="IPR051612">
    <property type="entry name" value="Teichoic_Acid_Biosynth"/>
</dbReference>
<comment type="similarity">
    <text evidence="2">Belongs to the CDP-glycerol glycerophosphotransferase family.</text>
</comment>
<keyword evidence="3" id="KW-1003">Cell membrane</keyword>
<reference evidence="8 9" key="1">
    <citation type="submission" date="2023-05" db="EMBL/GenBank/DDBJ databases">
        <title>Draft genome sequence of Streptomyces sp. B-S-A6 isolated from a cave soil in Thailand.</title>
        <authorList>
            <person name="Chamroensaksri N."/>
            <person name="Muangham S."/>
        </authorList>
    </citation>
    <scope>NUCLEOTIDE SEQUENCE [LARGE SCALE GENOMIC DNA]</scope>
    <source>
        <strain evidence="8 9">B-S-A6</strain>
    </source>
</reference>
<keyword evidence="9" id="KW-1185">Reference proteome</keyword>
<dbReference type="SUPFAM" id="SSF53448">
    <property type="entry name" value="Nucleotide-diphospho-sugar transferases"/>
    <property type="match status" value="1"/>
</dbReference>
<dbReference type="Pfam" id="PF04464">
    <property type="entry name" value="Glyphos_transf"/>
    <property type="match status" value="1"/>
</dbReference>
<evidence type="ECO:0000256" key="5">
    <source>
        <dbReference type="ARBA" id="ARBA00022944"/>
    </source>
</evidence>
<evidence type="ECO:0000256" key="6">
    <source>
        <dbReference type="ARBA" id="ARBA00023136"/>
    </source>
</evidence>
<evidence type="ECO:0000256" key="1">
    <source>
        <dbReference type="ARBA" id="ARBA00004202"/>
    </source>
</evidence>
<evidence type="ECO:0000313" key="8">
    <source>
        <dbReference type="EMBL" id="MDI3404412.1"/>
    </source>
</evidence>
<dbReference type="PANTHER" id="PTHR37316">
    <property type="entry name" value="TEICHOIC ACID GLYCEROL-PHOSPHATE PRIMASE"/>
    <property type="match status" value="1"/>
</dbReference>
<comment type="subcellular location">
    <subcellularLocation>
        <location evidence="1">Cell membrane</location>
        <topology evidence="1">Peripheral membrane protein</topology>
    </subcellularLocation>
</comment>
<dbReference type="Gene3D" id="3.40.50.11820">
    <property type="match status" value="1"/>
</dbReference>
<comment type="caution">
    <text evidence="8">The sequence shown here is derived from an EMBL/GenBank/DDBJ whole genome shotgun (WGS) entry which is preliminary data.</text>
</comment>
<dbReference type="Pfam" id="PF00535">
    <property type="entry name" value="Glycos_transf_2"/>
    <property type="match status" value="1"/>
</dbReference>
<evidence type="ECO:0000259" key="7">
    <source>
        <dbReference type="Pfam" id="PF00535"/>
    </source>
</evidence>
<dbReference type="Gene3D" id="3.40.50.12580">
    <property type="match status" value="1"/>
</dbReference>
<evidence type="ECO:0000313" key="9">
    <source>
        <dbReference type="Proteomes" id="UP001223978"/>
    </source>
</evidence>
<dbReference type="EMBL" id="JASCIQ010000010">
    <property type="protein sequence ID" value="MDI3404412.1"/>
    <property type="molecule type" value="Genomic_DNA"/>
</dbReference>
<dbReference type="PANTHER" id="PTHR37316:SF3">
    <property type="entry name" value="TEICHOIC ACID GLYCEROL-PHOSPHATE TRANSFERASE"/>
    <property type="match status" value="1"/>
</dbReference>
<dbReference type="CDD" id="cd00761">
    <property type="entry name" value="Glyco_tranf_GTA_type"/>
    <property type="match status" value="1"/>
</dbReference>
<organism evidence="8 9">
    <name type="scientific">Streptomyces cavernicola</name>
    <dbReference type="NCBI Taxonomy" id="3043613"/>
    <lineage>
        <taxon>Bacteria</taxon>
        <taxon>Bacillati</taxon>
        <taxon>Actinomycetota</taxon>
        <taxon>Actinomycetes</taxon>
        <taxon>Kitasatosporales</taxon>
        <taxon>Streptomycetaceae</taxon>
        <taxon>Streptomyces</taxon>
    </lineage>
</organism>
<evidence type="ECO:0000256" key="2">
    <source>
        <dbReference type="ARBA" id="ARBA00010488"/>
    </source>
</evidence>
<dbReference type="SUPFAM" id="SSF53756">
    <property type="entry name" value="UDP-Glycosyltransferase/glycogen phosphorylase"/>
    <property type="match status" value="1"/>
</dbReference>
<feature type="domain" description="Glycosyltransferase 2-like" evidence="7">
    <location>
        <begin position="5"/>
        <end position="171"/>
    </location>
</feature>
<sequence>MPRFSVIVPVYKVQGYLRECLDSVLTQSFTDFEVIAVDDCSPDHCGEILEEYAARDERVGVVHLAENGGLGHARNTGVAQASGDYLLFLDSDDTYAPGALRAIAERLGVTGDPDVLVFDHARTSWWGRGGRSATRDLLESAGTDTFNVFERPEFLHLFLIACNKAFRREFFLRHAFAFSPGLYEDAPVTYQVMVRAERIACLPRVCFEYRSRAGAITHTPGREHFDIFDQYGRLFDVLDRSPELEPMRPALFERTINHFLVTLPVCGRVRAEDRPDFYRRIADFYRSQVPADFTPPNDPLRTQFRLLAAGSPYPVFRSVVQLRARAATVKRRARAASTRNARRVSSRIAHARPLDPHLAVYGAFDLGGALGDPAALHAKAGELAPHIRGVWAVRPDAVEQLPAGADHVVLGSPEYARVMARATYFFNNVNWPYNLVKRPGAVRVQTHQGTPLKHMGTDLLDRPLVMSDNRIRSMLRQCDHWDYSLVAGGYAQQIWDRAYPCHFTSLPSGSPRNDALVRPDPLRAEQVRGRLGIPAGNSVVLYAPTPRDYHRRYTARVDLENLARALDPGTTLLVRLHHRYRRDQFHDRELLDLQERGLLLDVSHGRVPADAGRPAPTIEDLMLASDVLVTDYSSLLFDYVHLDRPIVVHADDRETYQVVRGSYFDIRAQAPGQVTTSSAELTALLASEAWRGDADSGRRAAFRDRFCEYDDGQAAERVVRRILLGEDLLPRAEPSLLVPGQADSSHMAAR</sequence>
<gene>
    <name evidence="8" type="ORF">QIS96_11355</name>
</gene>
<dbReference type="InterPro" id="IPR001173">
    <property type="entry name" value="Glyco_trans_2-like"/>
</dbReference>
<dbReference type="InterPro" id="IPR029044">
    <property type="entry name" value="Nucleotide-diphossugar_trans"/>
</dbReference>
<proteinExistence type="inferred from homology"/>
<dbReference type="Proteomes" id="UP001223978">
    <property type="component" value="Unassembled WGS sequence"/>
</dbReference>
<accession>A0ABT6S8I0</accession>
<dbReference type="InterPro" id="IPR043149">
    <property type="entry name" value="TagF_N"/>
</dbReference>
<protein>
    <submittedName>
        <fullName evidence="8">CDP-glycerol glycerophosphotransferase family protein</fullName>
    </submittedName>
</protein>
<name>A0ABT6S8I0_9ACTN</name>
<dbReference type="RefSeq" id="WP_282542367.1">
    <property type="nucleotide sequence ID" value="NZ_JASCIQ010000010.1"/>
</dbReference>